<evidence type="ECO:0000256" key="10">
    <source>
        <dbReference type="ARBA" id="ARBA00022853"/>
    </source>
</evidence>
<dbReference type="PANTHER" id="PTHR12058:SF0">
    <property type="entry name" value="ACTIN-RELATED PROTEIN 2_3 COMPLEX SUBUNIT 2"/>
    <property type="match status" value="1"/>
</dbReference>
<evidence type="ECO:0000313" key="21">
    <source>
        <dbReference type="Proteomes" id="UP000008281"/>
    </source>
</evidence>
<dbReference type="PROSITE" id="PS01360">
    <property type="entry name" value="ZF_MYND_1"/>
    <property type="match status" value="1"/>
</dbReference>
<dbReference type="OrthoDB" id="6272564at2759"/>
<evidence type="ECO:0000256" key="8">
    <source>
        <dbReference type="ARBA" id="ARBA00022771"/>
    </source>
</evidence>
<dbReference type="GO" id="GO:0005634">
    <property type="term" value="C:nucleus"/>
    <property type="evidence" value="ECO:0007669"/>
    <property type="project" value="UniProtKB-SubCell"/>
</dbReference>
<dbReference type="InterPro" id="IPR034666">
    <property type="entry name" value="ARPC2/4"/>
</dbReference>
<evidence type="ECO:0000256" key="13">
    <source>
        <dbReference type="ARBA" id="ARBA00023163"/>
    </source>
</evidence>
<dbReference type="InterPro" id="IPR057053">
    <property type="entry name" value="MYND_ZMYND11_ZMYD8"/>
</dbReference>
<evidence type="ECO:0000256" key="9">
    <source>
        <dbReference type="ARBA" id="ARBA00022833"/>
    </source>
</evidence>
<evidence type="ECO:0000259" key="19">
    <source>
        <dbReference type="PROSITE" id="PS50865"/>
    </source>
</evidence>
<keyword evidence="15" id="KW-0206">Cytoskeleton</keyword>
<dbReference type="GO" id="GO:0005200">
    <property type="term" value="F:structural constituent of cytoskeleton"/>
    <property type="evidence" value="ECO:0007669"/>
    <property type="project" value="TreeGrafter"/>
</dbReference>
<evidence type="ECO:0000256" key="6">
    <source>
        <dbReference type="ARBA" id="ARBA00022490"/>
    </source>
</evidence>
<dbReference type="Proteomes" id="UP000008281">
    <property type="component" value="Unassembled WGS sequence"/>
</dbReference>
<reference evidence="20" key="1">
    <citation type="submission" date="2007-07" db="EMBL/GenBank/DDBJ databases">
        <title>PCAP assembly of the Caenorhabditis remanei genome.</title>
        <authorList>
            <consortium name="The Caenorhabditis remanei Sequencing Consortium"/>
            <person name="Wilson R.K."/>
        </authorList>
    </citation>
    <scope>NUCLEOTIDE SEQUENCE [LARGE SCALE GENOMIC DNA]</scope>
    <source>
        <strain evidence="20">PB4641</strain>
    </source>
</reference>
<evidence type="ECO:0000256" key="17">
    <source>
        <dbReference type="PROSITE-ProRule" id="PRU00134"/>
    </source>
</evidence>
<dbReference type="GO" id="GO:0030041">
    <property type="term" value="P:actin filament polymerization"/>
    <property type="evidence" value="ECO:0007669"/>
    <property type="project" value="InterPro"/>
</dbReference>
<dbReference type="Gene3D" id="3.30.1460.20">
    <property type="match status" value="2"/>
</dbReference>
<dbReference type="SUPFAM" id="SSF69645">
    <property type="entry name" value="Arp2/3 complex subunits"/>
    <property type="match status" value="2"/>
</dbReference>
<evidence type="ECO:0000256" key="3">
    <source>
        <dbReference type="ARBA" id="ARBA00004286"/>
    </source>
</evidence>
<dbReference type="FunFam" id="6.10.140.2220:FF:000002">
    <property type="entry name" value="Protein kinase C-binding protein 1 isoform C"/>
    <property type="match status" value="1"/>
</dbReference>
<feature type="region of interest" description="Disordered" evidence="18">
    <location>
        <begin position="500"/>
        <end position="526"/>
    </location>
</feature>
<evidence type="ECO:0000256" key="7">
    <source>
        <dbReference type="ARBA" id="ARBA00022723"/>
    </source>
</evidence>
<dbReference type="eggNOG" id="KOG2826">
    <property type="taxonomic scope" value="Eukaryota"/>
</dbReference>
<dbReference type="GO" id="GO:0005694">
    <property type="term" value="C:chromosome"/>
    <property type="evidence" value="ECO:0007669"/>
    <property type="project" value="UniProtKB-SubCell"/>
</dbReference>
<keyword evidence="13" id="KW-0804">Transcription</keyword>
<dbReference type="GO" id="GO:0034314">
    <property type="term" value="P:Arp2/3 complex-mediated actin nucleation"/>
    <property type="evidence" value="ECO:0007669"/>
    <property type="project" value="InterPro"/>
</dbReference>
<keyword evidence="21" id="KW-1185">Reference proteome</keyword>
<dbReference type="Gene3D" id="3.30.230.70">
    <property type="entry name" value="GHMP Kinase, N-terminal domain"/>
    <property type="match status" value="2"/>
</dbReference>
<keyword evidence="7" id="KW-0479">Metal-binding</keyword>
<name>E3LZ84_CAERE</name>
<dbReference type="InterPro" id="IPR002893">
    <property type="entry name" value="Znf_MYND"/>
</dbReference>
<keyword evidence="6" id="KW-0963">Cytoplasm</keyword>
<dbReference type="HOGENOM" id="CLU_039219_0_0_1"/>
<dbReference type="InterPro" id="IPR027408">
    <property type="entry name" value="PNPase/RNase_PH_dom_sf"/>
</dbReference>
<gene>
    <name evidence="20" type="ORF">CRE_04585</name>
</gene>
<keyword evidence="8 17" id="KW-0863">Zinc-finger</keyword>
<dbReference type="SUPFAM" id="SSF54211">
    <property type="entry name" value="Ribosomal protein S5 domain 2-like"/>
    <property type="match status" value="1"/>
</dbReference>
<dbReference type="SUPFAM" id="SSF144232">
    <property type="entry name" value="HIT/MYND zinc finger-like"/>
    <property type="match status" value="1"/>
</dbReference>
<dbReference type="STRING" id="31234.E3LZ84"/>
<dbReference type="Pfam" id="PF01138">
    <property type="entry name" value="RNase_PH"/>
    <property type="match status" value="1"/>
</dbReference>
<dbReference type="GO" id="GO:0051015">
    <property type="term" value="F:actin filament binding"/>
    <property type="evidence" value="ECO:0007669"/>
    <property type="project" value="TreeGrafter"/>
</dbReference>
<dbReference type="PANTHER" id="PTHR12058">
    <property type="entry name" value="ARP2/3 COMPLEX 34 KDA SUBUNIT"/>
    <property type="match status" value="1"/>
</dbReference>
<dbReference type="Gene3D" id="6.10.140.2220">
    <property type="match status" value="1"/>
</dbReference>
<protein>
    <recommendedName>
        <fullName evidence="19">MYND-type domain-containing protein</fullName>
    </recommendedName>
</protein>
<organism evidence="21">
    <name type="scientific">Caenorhabditis remanei</name>
    <name type="common">Caenorhabditis vulgaris</name>
    <dbReference type="NCBI Taxonomy" id="31234"/>
    <lineage>
        <taxon>Eukaryota</taxon>
        <taxon>Metazoa</taxon>
        <taxon>Ecdysozoa</taxon>
        <taxon>Nematoda</taxon>
        <taxon>Chromadorea</taxon>
        <taxon>Rhabditida</taxon>
        <taxon>Rhabditina</taxon>
        <taxon>Rhabditomorpha</taxon>
        <taxon>Rhabditoidea</taxon>
        <taxon>Rhabditidae</taxon>
        <taxon>Peloderinae</taxon>
        <taxon>Caenorhabditis</taxon>
    </lineage>
</organism>
<dbReference type="InParanoid" id="E3LZ84"/>
<sequence length="526" mass="59194">MPTIRSNLSIPLTHLNRIDDVRMETDDVEKRSETTFRPLCVKCGVFGAQDGSGYAEFGNTRVLAQITVIFVNKYPGKVIDIEVTVLSDDGGVLSTAITAVTLALAHSGIEHMGLTASAHVALKSNGDYITDPSTSEAEDAIGGVTFAFVPNLGQTTCMIILEQNNRIIIELLEQKFANAKEGAKPESVNVTFADFDGVLYKVSNPDGVKTRIILLRRVYGGHMRATPESGFNVTLEYDLSALPDNTSELVQKASALKRNCFASVFEKYFEFQEAGQEGHKRAVINYREDETMYIEAKADRVTVIFCTVFKDAKFSKTLIFSRQKQQGAPQQADMNLSPIEKELDSSLAEQGHHDGNYHLDGVHVSEGMKRMIIDLQRHWLNEYHTSREKCLVELTEKLHQEFMQDQQKIRADLLQQFKEELEQTRIDLDNKHRENLKMESAKLIEKHKRELLAAKKKQWCWSCENEAIYHCCWNTAYCSVECQQGHWQTHRKFCRRKKGNNAGGQGAPGANAAQQAIAQQAAQQQQ</sequence>
<evidence type="ECO:0000256" key="12">
    <source>
        <dbReference type="ARBA" id="ARBA00023117"/>
    </source>
</evidence>
<dbReference type="InterPro" id="IPR007188">
    <property type="entry name" value="ARPC2"/>
</dbReference>
<dbReference type="eggNOG" id="KOG3612">
    <property type="taxonomic scope" value="Eukaryota"/>
</dbReference>
<dbReference type="eggNOG" id="KOG1068">
    <property type="taxonomic scope" value="Eukaryota"/>
</dbReference>
<evidence type="ECO:0000256" key="11">
    <source>
        <dbReference type="ARBA" id="ARBA00023015"/>
    </source>
</evidence>
<dbReference type="AlphaFoldDB" id="E3LZ84"/>
<dbReference type="Pfam" id="PF04045">
    <property type="entry name" value="P34-Arc"/>
    <property type="match status" value="1"/>
</dbReference>
<evidence type="ECO:0000256" key="18">
    <source>
        <dbReference type="SAM" id="MobiDB-lite"/>
    </source>
</evidence>
<feature type="compositionally biased region" description="Low complexity" evidence="18">
    <location>
        <begin position="508"/>
        <end position="526"/>
    </location>
</feature>
<feature type="domain" description="MYND-type" evidence="19">
    <location>
        <begin position="460"/>
        <end position="494"/>
    </location>
</feature>
<dbReference type="EMBL" id="DS268419">
    <property type="protein sequence ID" value="EFO86730.1"/>
    <property type="molecule type" value="Genomic_DNA"/>
</dbReference>
<evidence type="ECO:0000256" key="4">
    <source>
        <dbReference type="ARBA" id="ARBA00007192"/>
    </source>
</evidence>
<dbReference type="InterPro" id="IPR001247">
    <property type="entry name" value="ExoRNase_PH_dom1"/>
</dbReference>
<evidence type="ECO:0000256" key="2">
    <source>
        <dbReference type="ARBA" id="ARBA00004245"/>
    </source>
</evidence>
<keyword evidence="12" id="KW-0103">Bromodomain</keyword>
<dbReference type="GO" id="GO:0008270">
    <property type="term" value="F:zinc ion binding"/>
    <property type="evidence" value="ECO:0007669"/>
    <property type="project" value="UniProtKB-KW"/>
</dbReference>
<keyword evidence="5" id="KW-0158">Chromosome</keyword>
<keyword evidence="11" id="KW-0805">Transcription regulation</keyword>
<evidence type="ECO:0000313" key="20">
    <source>
        <dbReference type="EMBL" id="EFO86730.1"/>
    </source>
</evidence>
<dbReference type="GO" id="GO:0045892">
    <property type="term" value="P:negative regulation of DNA-templated transcription"/>
    <property type="evidence" value="ECO:0007669"/>
    <property type="project" value="UniProtKB-ARBA"/>
</dbReference>
<keyword evidence="14" id="KW-0009">Actin-binding</keyword>
<dbReference type="Pfam" id="PF24324">
    <property type="entry name" value="MYND_ZMYND11_ZMYD8"/>
    <property type="match status" value="1"/>
</dbReference>
<keyword evidence="10" id="KW-0156">Chromatin regulator</keyword>
<evidence type="ECO:0000256" key="14">
    <source>
        <dbReference type="ARBA" id="ARBA00023203"/>
    </source>
</evidence>
<dbReference type="GO" id="GO:0140006">
    <property type="term" value="F:histone H3 reader activity"/>
    <property type="evidence" value="ECO:0007669"/>
    <property type="project" value="UniProtKB-ARBA"/>
</dbReference>
<evidence type="ECO:0000256" key="16">
    <source>
        <dbReference type="ARBA" id="ARBA00023242"/>
    </source>
</evidence>
<evidence type="ECO:0000256" key="5">
    <source>
        <dbReference type="ARBA" id="ARBA00022454"/>
    </source>
</evidence>
<comment type="subcellular location">
    <subcellularLocation>
        <location evidence="3">Chromosome</location>
    </subcellularLocation>
    <subcellularLocation>
        <location evidence="2">Cytoplasm</location>
        <location evidence="2">Cytoskeleton</location>
    </subcellularLocation>
    <subcellularLocation>
        <location evidence="1">Nucleus</location>
    </subcellularLocation>
</comment>
<comment type="similarity">
    <text evidence="4">Belongs to the ARPC2 family.</text>
</comment>
<dbReference type="InterPro" id="IPR020568">
    <property type="entry name" value="Ribosomal_Su5_D2-typ_SF"/>
</dbReference>
<keyword evidence="16" id="KW-0539">Nucleus</keyword>
<proteinExistence type="inferred from homology"/>
<evidence type="ECO:0000256" key="1">
    <source>
        <dbReference type="ARBA" id="ARBA00004123"/>
    </source>
</evidence>
<keyword evidence="9" id="KW-0862">Zinc</keyword>
<evidence type="ECO:0000256" key="15">
    <source>
        <dbReference type="ARBA" id="ARBA00023212"/>
    </source>
</evidence>
<accession>E3LZ84</accession>
<dbReference type="PROSITE" id="PS50865">
    <property type="entry name" value="ZF_MYND_2"/>
    <property type="match status" value="1"/>
</dbReference>
<dbReference type="GO" id="GO:0005885">
    <property type="term" value="C:Arp2/3 protein complex"/>
    <property type="evidence" value="ECO:0007669"/>
    <property type="project" value="InterPro"/>
</dbReference>